<dbReference type="Proteomes" id="UP000266673">
    <property type="component" value="Unassembled WGS sequence"/>
</dbReference>
<comment type="caution">
    <text evidence="2">The sequence shown here is derived from an EMBL/GenBank/DDBJ whole genome shotgun (WGS) entry which is preliminary data.</text>
</comment>
<evidence type="ECO:0000313" key="3">
    <source>
        <dbReference type="Proteomes" id="UP000266673"/>
    </source>
</evidence>
<feature type="coiled-coil region" evidence="1">
    <location>
        <begin position="94"/>
        <end position="121"/>
    </location>
</feature>
<keyword evidence="1" id="KW-0175">Coiled coil</keyword>
<organism evidence="2 3">
    <name type="scientific">Gigaspora rosea</name>
    <dbReference type="NCBI Taxonomy" id="44941"/>
    <lineage>
        <taxon>Eukaryota</taxon>
        <taxon>Fungi</taxon>
        <taxon>Fungi incertae sedis</taxon>
        <taxon>Mucoromycota</taxon>
        <taxon>Glomeromycotina</taxon>
        <taxon>Glomeromycetes</taxon>
        <taxon>Diversisporales</taxon>
        <taxon>Gigasporaceae</taxon>
        <taxon>Gigaspora</taxon>
    </lineage>
</organism>
<dbReference type="AlphaFoldDB" id="A0A397UUT1"/>
<dbReference type="EMBL" id="QKWP01000930">
    <property type="protein sequence ID" value="RIB13371.1"/>
    <property type="molecule type" value="Genomic_DNA"/>
</dbReference>
<accession>A0A397UUT1</accession>
<evidence type="ECO:0000256" key="1">
    <source>
        <dbReference type="SAM" id="Coils"/>
    </source>
</evidence>
<sequence>MTQNLAVLCFEDNQTGKCKIEVRSVNNVKEAKLEINLSKQIEKVLLVLYRDFFCRSWDIFKNLGDVRVHQEKYSALKVKQKALEISNVNLLTSNKNLDVKHATLEEKHKSLEEKHVATKDNNIKLKLKLAETEDEHGTLKKKLT</sequence>
<name>A0A397UUT1_9GLOM</name>
<proteinExistence type="predicted"/>
<evidence type="ECO:0000313" key="2">
    <source>
        <dbReference type="EMBL" id="RIB13371.1"/>
    </source>
</evidence>
<gene>
    <name evidence="2" type="ORF">C2G38_2041044</name>
</gene>
<keyword evidence="3" id="KW-1185">Reference proteome</keyword>
<protein>
    <submittedName>
        <fullName evidence="2">Uncharacterized protein</fullName>
    </submittedName>
</protein>
<reference evidence="2 3" key="1">
    <citation type="submission" date="2018-06" db="EMBL/GenBank/DDBJ databases">
        <title>Comparative genomics reveals the genomic features of Rhizophagus irregularis, R. cerebriforme, R. diaphanum and Gigaspora rosea, and their symbiotic lifestyle signature.</title>
        <authorList>
            <person name="Morin E."/>
            <person name="San Clemente H."/>
            <person name="Chen E.C.H."/>
            <person name="De La Providencia I."/>
            <person name="Hainaut M."/>
            <person name="Kuo A."/>
            <person name="Kohler A."/>
            <person name="Murat C."/>
            <person name="Tang N."/>
            <person name="Roy S."/>
            <person name="Loubradou J."/>
            <person name="Henrissat B."/>
            <person name="Grigoriev I.V."/>
            <person name="Corradi N."/>
            <person name="Roux C."/>
            <person name="Martin F.M."/>
        </authorList>
    </citation>
    <scope>NUCLEOTIDE SEQUENCE [LARGE SCALE GENOMIC DNA]</scope>
    <source>
        <strain evidence="2 3">DAOM 194757</strain>
    </source>
</reference>